<comment type="catalytic activity">
    <reaction evidence="17">
        <text>a (3R)-3-hydroxyacyl-CoA + NAD(+) = a 3-oxoacyl-CoA + NADH + H(+)</text>
        <dbReference type="Rhea" id="RHEA:32711"/>
        <dbReference type="ChEBI" id="CHEBI:15378"/>
        <dbReference type="ChEBI" id="CHEBI:57319"/>
        <dbReference type="ChEBI" id="CHEBI:57540"/>
        <dbReference type="ChEBI" id="CHEBI:57945"/>
        <dbReference type="ChEBI" id="CHEBI:90726"/>
        <dbReference type="EC" id="1.1.1.n12"/>
    </reaction>
    <physiologicalReaction direction="left-to-right" evidence="17">
        <dbReference type="Rhea" id="RHEA:32712"/>
    </physiologicalReaction>
</comment>
<evidence type="ECO:0000256" key="18">
    <source>
        <dbReference type="ARBA" id="ARBA00065174"/>
    </source>
</evidence>
<dbReference type="GO" id="GO:0047035">
    <property type="term" value="F:testosterone dehydrogenase (NAD+) activity"/>
    <property type="evidence" value="ECO:0007669"/>
    <property type="project" value="UniProtKB-EC"/>
</dbReference>
<evidence type="ECO:0000256" key="3">
    <source>
        <dbReference type="ARBA" id="ARBA00006484"/>
    </source>
</evidence>
<comment type="catalytic activity">
    <reaction evidence="16">
        <text>17beta-hydroxy-5alpha-androstan-3-one + NAD(+) = 5alpha-androstan-3,17-dione + NADH + H(+)</text>
        <dbReference type="Rhea" id="RHEA:41992"/>
        <dbReference type="ChEBI" id="CHEBI:15378"/>
        <dbReference type="ChEBI" id="CHEBI:15994"/>
        <dbReference type="ChEBI" id="CHEBI:16330"/>
        <dbReference type="ChEBI" id="CHEBI:57540"/>
        <dbReference type="ChEBI" id="CHEBI:57945"/>
    </reaction>
    <physiologicalReaction direction="left-to-right" evidence="16">
        <dbReference type="Rhea" id="RHEA:41993"/>
    </physiologicalReaction>
</comment>
<keyword evidence="7" id="KW-0276">Fatty acid metabolism</keyword>
<reference evidence="26" key="1">
    <citation type="journal article" date="2020" name="Cell">
        <title>Large-Scale Comparative Analyses of Tick Genomes Elucidate Their Genetic Diversity and Vector Capacities.</title>
        <authorList>
            <consortium name="Tick Genome and Microbiome Consortium (TIGMIC)"/>
            <person name="Jia N."/>
            <person name="Wang J."/>
            <person name="Shi W."/>
            <person name="Du L."/>
            <person name="Sun Y."/>
            <person name="Zhan W."/>
            <person name="Jiang J.F."/>
            <person name="Wang Q."/>
            <person name="Zhang B."/>
            <person name="Ji P."/>
            <person name="Bell-Sakyi L."/>
            <person name="Cui X.M."/>
            <person name="Yuan T.T."/>
            <person name="Jiang B.G."/>
            <person name="Yang W.F."/>
            <person name="Lam T.T."/>
            <person name="Chang Q.C."/>
            <person name="Ding S.J."/>
            <person name="Wang X.J."/>
            <person name="Zhu J.G."/>
            <person name="Ruan X.D."/>
            <person name="Zhao L."/>
            <person name="Wei J.T."/>
            <person name="Ye R.Z."/>
            <person name="Que T.C."/>
            <person name="Du C.H."/>
            <person name="Zhou Y.H."/>
            <person name="Cheng J.X."/>
            <person name="Dai P.F."/>
            <person name="Guo W.B."/>
            <person name="Han X.H."/>
            <person name="Huang E.J."/>
            <person name="Li L.F."/>
            <person name="Wei W."/>
            <person name="Gao Y.C."/>
            <person name="Liu J.Z."/>
            <person name="Shao H.Z."/>
            <person name="Wang X."/>
            <person name="Wang C.C."/>
            <person name="Yang T.C."/>
            <person name="Huo Q.B."/>
            <person name="Li W."/>
            <person name="Chen H.Y."/>
            <person name="Chen S.E."/>
            <person name="Zhou L.G."/>
            <person name="Ni X.B."/>
            <person name="Tian J.H."/>
            <person name="Sheng Y."/>
            <person name="Liu T."/>
            <person name="Pan Y.S."/>
            <person name="Xia L.Y."/>
            <person name="Li J."/>
            <person name="Zhao F."/>
            <person name="Cao W.C."/>
        </authorList>
    </citation>
    <scope>NUCLEOTIDE SEQUENCE</scope>
    <source>
        <strain evidence="26">Rsan-2018</strain>
    </source>
</reference>
<evidence type="ECO:0000256" key="12">
    <source>
        <dbReference type="ARBA" id="ARBA00023160"/>
    </source>
</evidence>
<evidence type="ECO:0000256" key="10">
    <source>
        <dbReference type="ARBA" id="ARBA00023098"/>
    </source>
</evidence>
<evidence type="ECO:0000256" key="2">
    <source>
        <dbReference type="ARBA" id="ARBA00005189"/>
    </source>
</evidence>
<keyword evidence="27" id="KW-1185">Reference proteome</keyword>
<dbReference type="InterPro" id="IPR020904">
    <property type="entry name" value="Sc_DH/Rdtase_CS"/>
</dbReference>
<dbReference type="VEuPathDB" id="VectorBase:RSAN_042400"/>
<dbReference type="FunFam" id="3.40.50.720:FF:000231">
    <property type="entry name" value="Estradiol 17-beta-dehydrogenase 8"/>
    <property type="match status" value="1"/>
</dbReference>
<dbReference type="InterPro" id="IPR002347">
    <property type="entry name" value="SDR_fam"/>
</dbReference>
<evidence type="ECO:0000256" key="21">
    <source>
        <dbReference type="ARBA" id="ARBA00077835"/>
    </source>
</evidence>
<keyword evidence="11" id="KW-0496">Mitochondrion</keyword>
<evidence type="ECO:0000256" key="17">
    <source>
        <dbReference type="ARBA" id="ARBA00052680"/>
    </source>
</evidence>
<evidence type="ECO:0000256" key="25">
    <source>
        <dbReference type="ARBA" id="ARBA00083258"/>
    </source>
</evidence>
<comment type="catalytic activity">
    <reaction evidence="15">
        <text>testosterone + NAD(+) = androst-4-ene-3,17-dione + NADH + H(+)</text>
        <dbReference type="Rhea" id="RHEA:14929"/>
        <dbReference type="ChEBI" id="CHEBI:15378"/>
        <dbReference type="ChEBI" id="CHEBI:16422"/>
        <dbReference type="ChEBI" id="CHEBI:17347"/>
        <dbReference type="ChEBI" id="CHEBI:57540"/>
        <dbReference type="ChEBI" id="CHEBI:57945"/>
        <dbReference type="EC" id="1.1.1.239"/>
    </reaction>
    <physiologicalReaction direction="left-to-right" evidence="15">
        <dbReference type="Rhea" id="RHEA:14930"/>
    </physiologicalReaction>
</comment>
<evidence type="ECO:0000256" key="19">
    <source>
        <dbReference type="ARBA" id="ARBA00066822"/>
    </source>
</evidence>
<evidence type="ECO:0000256" key="7">
    <source>
        <dbReference type="ARBA" id="ARBA00022832"/>
    </source>
</evidence>
<dbReference type="OMA" id="HIVQITT"/>
<proteinExistence type="inferred from homology"/>
<evidence type="ECO:0000313" key="26">
    <source>
        <dbReference type="EMBL" id="KAH7961056.1"/>
    </source>
</evidence>
<comment type="pathway">
    <text evidence="13">Steroid biosynthesis; estrogen biosynthesis.</text>
</comment>
<comment type="similarity">
    <text evidence="3">Belongs to the short-chain dehydrogenases/reductases (SDR) family.</text>
</comment>
<dbReference type="PANTHER" id="PTHR24321">
    <property type="entry name" value="DEHYDROGENASES, SHORT CHAIN"/>
    <property type="match status" value="1"/>
</dbReference>
<evidence type="ECO:0000256" key="5">
    <source>
        <dbReference type="ARBA" id="ARBA00022516"/>
    </source>
</evidence>
<dbReference type="OrthoDB" id="3592703at2759"/>
<dbReference type="EC" id="1.1.1.n12" evidence="4"/>
<dbReference type="AlphaFoldDB" id="A0A9D4PYF2"/>
<evidence type="ECO:0000256" key="4">
    <source>
        <dbReference type="ARBA" id="ARBA00012456"/>
    </source>
</evidence>
<evidence type="ECO:0000256" key="11">
    <source>
        <dbReference type="ARBA" id="ARBA00023128"/>
    </source>
</evidence>
<dbReference type="GO" id="GO:0005759">
    <property type="term" value="C:mitochondrial matrix"/>
    <property type="evidence" value="ECO:0007669"/>
    <property type="project" value="UniProtKB-SubCell"/>
</dbReference>
<dbReference type="PROSITE" id="PS00061">
    <property type="entry name" value="ADH_SHORT"/>
    <property type="match status" value="1"/>
</dbReference>
<evidence type="ECO:0000256" key="24">
    <source>
        <dbReference type="ARBA" id="ARBA00083097"/>
    </source>
</evidence>
<dbReference type="PRINTS" id="PR00080">
    <property type="entry name" value="SDRFAMILY"/>
</dbReference>
<organism evidence="26 27">
    <name type="scientific">Rhipicephalus sanguineus</name>
    <name type="common">Brown dog tick</name>
    <name type="synonym">Ixodes sanguineus</name>
    <dbReference type="NCBI Taxonomy" id="34632"/>
    <lineage>
        <taxon>Eukaryota</taxon>
        <taxon>Metazoa</taxon>
        <taxon>Ecdysozoa</taxon>
        <taxon>Arthropoda</taxon>
        <taxon>Chelicerata</taxon>
        <taxon>Arachnida</taxon>
        <taxon>Acari</taxon>
        <taxon>Parasitiformes</taxon>
        <taxon>Ixodida</taxon>
        <taxon>Ixodoidea</taxon>
        <taxon>Ixodidae</taxon>
        <taxon>Rhipicephalinae</taxon>
        <taxon>Rhipicephalus</taxon>
        <taxon>Rhipicephalus</taxon>
    </lineage>
</organism>
<dbReference type="EC" id="1.1.1.239" evidence="19"/>
<comment type="subunit">
    <text evidence="18">Heterotetramer with CBR4; contains two molecules of HSD17B8 and CBR4.</text>
</comment>
<comment type="pathway">
    <text evidence="2">Lipid metabolism.</text>
</comment>
<reference evidence="26" key="2">
    <citation type="submission" date="2021-09" db="EMBL/GenBank/DDBJ databases">
        <authorList>
            <person name="Jia N."/>
            <person name="Wang J."/>
            <person name="Shi W."/>
            <person name="Du L."/>
            <person name="Sun Y."/>
            <person name="Zhan W."/>
            <person name="Jiang J."/>
            <person name="Wang Q."/>
            <person name="Zhang B."/>
            <person name="Ji P."/>
            <person name="Sakyi L.B."/>
            <person name="Cui X."/>
            <person name="Yuan T."/>
            <person name="Jiang B."/>
            <person name="Yang W."/>
            <person name="Lam T.T.-Y."/>
            <person name="Chang Q."/>
            <person name="Ding S."/>
            <person name="Wang X."/>
            <person name="Zhu J."/>
            <person name="Ruan X."/>
            <person name="Zhao L."/>
            <person name="Wei J."/>
            <person name="Que T."/>
            <person name="Du C."/>
            <person name="Cheng J."/>
            <person name="Dai P."/>
            <person name="Han X."/>
            <person name="Huang E."/>
            <person name="Gao Y."/>
            <person name="Liu J."/>
            <person name="Shao H."/>
            <person name="Ye R."/>
            <person name="Li L."/>
            <person name="Wei W."/>
            <person name="Wang X."/>
            <person name="Wang C."/>
            <person name="Huo Q."/>
            <person name="Li W."/>
            <person name="Guo W."/>
            <person name="Chen H."/>
            <person name="Chen S."/>
            <person name="Zhou L."/>
            <person name="Zhou L."/>
            <person name="Ni X."/>
            <person name="Tian J."/>
            <person name="Zhou Y."/>
            <person name="Sheng Y."/>
            <person name="Liu T."/>
            <person name="Pan Y."/>
            <person name="Xia L."/>
            <person name="Li J."/>
            <person name="Zhao F."/>
            <person name="Cao W."/>
        </authorList>
    </citation>
    <scope>NUCLEOTIDE SEQUENCE</scope>
    <source>
        <strain evidence="26">Rsan-2018</strain>
        <tissue evidence="26">Larvae</tissue>
    </source>
</reference>
<keyword evidence="12" id="KW-0275">Fatty acid biosynthesis</keyword>
<dbReference type="GO" id="GO:0004303">
    <property type="term" value="F:estradiol 17-beta-dehydrogenase [NAD(P)+] activity"/>
    <property type="evidence" value="ECO:0007669"/>
    <property type="project" value="UniProtKB-EC"/>
</dbReference>
<dbReference type="Gene3D" id="3.40.50.720">
    <property type="entry name" value="NAD(P)-binding Rossmann-like Domain"/>
    <property type="match status" value="1"/>
</dbReference>
<evidence type="ECO:0000256" key="20">
    <source>
        <dbReference type="ARBA" id="ARBA00070911"/>
    </source>
</evidence>
<keyword evidence="5" id="KW-0444">Lipid biosynthesis</keyword>
<keyword evidence="8" id="KW-0560">Oxidoreductase</keyword>
<evidence type="ECO:0000256" key="16">
    <source>
        <dbReference type="ARBA" id="ARBA00050435"/>
    </source>
</evidence>
<dbReference type="GO" id="GO:0006633">
    <property type="term" value="P:fatty acid biosynthetic process"/>
    <property type="evidence" value="ECO:0007669"/>
    <property type="project" value="UniProtKB-KW"/>
</dbReference>
<evidence type="ECO:0000256" key="23">
    <source>
        <dbReference type="ARBA" id="ARBA00081936"/>
    </source>
</evidence>
<keyword evidence="10" id="KW-0443">Lipid metabolism</keyword>
<evidence type="ECO:0000256" key="14">
    <source>
        <dbReference type="ARBA" id="ARBA00049069"/>
    </source>
</evidence>
<dbReference type="Pfam" id="PF13561">
    <property type="entry name" value="adh_short_C2"/>
    <property type="match status" value="1"/>
</dbReference>
<dbReference type="PANTHER" id="PTHR24321:SF8">
    <property type="entry name" value="ESTRADIOL 17-BETA-DEHYDROGENASE 8-RELATED"/>
    <property type="match status" value="1"/>
</dbReference>
<comment type="subcellular location">
    <subcellularLocation>
        <location evidence="1">Mitochondrion matrix</location>
    </subcellularLocation>
</comment>
<evidence type="ECO:0000256" key="6">
    <source>
        <dbReference type="ARBA" id="ARBA00022553"/>
    </source>
</evidence>
<protein>
    <recommendedName>
        <fullName evidence="20">(3R)-3-hydroxyacyl-CoA dehydrogenase</fullName>
        <ecNumber evidence="19">1.1.1.239</ecNumber>
        <ecNumber evidence="4">1.1.1.n12</ecNumber>
    </recommendedName>
    <alternativeName>
        <fullName evidence="22">17-beta-hydroxysteroid dehydrogenase 8</fullName>
    </alternativeName>
    <alternativeName>
        <fullName evidence="21">3-ketoacyl-[acyl-carrier-protein] reductase alpha subunit</fullName>
    </alternativeName>
    <alternativeName>
        <fullName evidence="24">3-oxoacyl-[acyl-carrier-protein] reductase</fullName>
    </alternativeName>
    <alternativeName>
        <fullName evidence="25">Estradiol 17-beta-dehydrogenase 8</fullName>
    </alternativeName>
    <alternativeName>
        <fullName evidence="23">Testosterone 17-beta-dehydrogenase 8</fullName>
    </alternativeName>
</protein>
<keyword evidence="9" id="KW-0520">NAD</keyword>
<accession>A0A9D4PYF2</accession>
<sequence length="248" mass="25201">MSLRGRLAVVTGGASGIGKATCHVLAAQGASVVVADLNLRAAQAVAAELPDTATHRGVFVDVGDTTSVDKLFAEIKDTESLPVSILVNSAGIAKHSRLVDTTDEELDHVIGVNLKGTFVVSRAAARSMIASGVTDGAIVNLSSIAGVTGIAGMSAYTASKGGVVALTKAVAQELAPHGIRCNVVVPSLTETPMIGALPQEAQRTLIELTPLRRAGKPEEVAEAILFLCSPNSSFVTGAALDVMGGILP</sequence>
<dbReference type="SUPFAM" id="SSF51735">
    <property type="entry name" value="NAD(P)-binding Rossmann-fold domains"/>
    <property type="match status" value="1"/>
</dbReference>
<dbReference type="EMBL" id="JABSTV010001249">
    <property type="protein sequence ID" value="KAH7961056.1"/>
    <property type="molecule type" value="Genomic_DNA"/>
</dbReference>
<dbReference type="PRINTS" id="PR00081">
    <property type="entry name" value="GDHRDH"/>
</dbReference>
<evidence type="ECO:0000256" key="8">
    <source>
        <dbReference type="ARBA" id="ARBA00023002"/>
    </source>
</evidence>
<evidence type="ECO:0000256" key="22">
    <source>
        <dbReference type="ARBA" id="ARBA00081419"/>
    </source>
</evidence>
<dbReference type="GO" id="GO:0008210">
    <property type="term" value="P:estrogen metabolic process"/>
    <property type="evidence" value="ECO:0007669"/>
    <property type="project" value="UniProtKB-ARBA"/>
</dbReference>
<dbReference type="Proteomes" id="UP000821837">
    <property type="component" value="Chromosome 3"/>
</dbReference>
<comment type="catalytic activity">
    <reaction evidence="14">
        <text>17beta-estradiol + NAD(+) = estrone + NADH + H(+)</text>
        <dbReference type="Rhea" id="RHEA:24612"/>
        <dbReference type="ChEBI" id="CHEBI:15378"/>
        <dbReference type="ChEBI" id="CHEBI:16469"/>
        <dbReference type="ChEBI" id="CHEBI:17263"/>
        <dbReference type="ChEBI" id="CHEBI:57540"/>
        <dbReference type="ChEBI" id="CHEBI:57945"/>
        <dbReference type="EC" id="1.1.1.62"/>
    </reaction>
    <physiologicalReaction direction="left-to-right" evidence="14">
        <dbReference type="Rhea" id="RHEA:24613"/>
    </physiologicalReaction>
    <physiologicalReaction direction="right-to-left" evidence="14">
        <dbReference type="Rhea" id="RHEA:24614"/>
    </physiologicalReaction>
</comment>
<evidence type="ECO:0000256" key="1">
    <source>
        <dbReference type="ARBA" id="ARBA00004305"/>
    </source>
</evidence>
<keyword evidence="6" id="KW-0597">Phosphoprotein</keyword>
<gene>
    <name evidence="26" type="ORF">HPB52_001299</name>
</gene>
<dbReference type="InterPro" id="IPR036291">
    <property type="entry name" value="NAD(P)-bd_dom_sf"/>
</dbReference>
<evidence type="ECO:0000256" key="9">
    <source>
        <dbReference type="ARBA" id="ARBA00023027"/>
    </source>
</evidence>
<evidence type="ECO:0000256" key="15">
    <source>
        <dbReference type="ARBA" id="ARBA00050232"/>
    </source>
</evidence>
<comment type="caution">
    <text evidence="26">The sequence shown here is derived from an EMBL/GenBank/DDBJ whole genome shotgun (WGS) entry which is preliminary data.</text>
</comment>
<name>A0A9D4PYF2_RHISA</name>
<evidence type="ECO:0000256" key="13">
    <source>
        <dbReference type="ARBA" id="ARBA00037929"/>
    </source>
</evidence>
<evidence type="ECO:0000313" key="27">
    <source>
        <dbReference type="Proteomes" id="UP000821837"/>
    </source>
</evidence>